<dbReference type="EMBL" id="BART01022726">
    <property type="protein sequence ID" value="GAG99983.1"/>
    <property type="molecule type" value="Genomic_DNA"/>
</dbReference>
<dbReference type="SUPFAM" id="SSF48239">
    <property type="entry name" value="Terpenoid cyclases/Protein prenyltransferases"/>
    <property type="match status" value="1"/>
</dbReference>
<dbReference type="InterPro" id="IPR008930">
    <property type="entry name" value="Terpenoid_cyclase/PrenylTrfase"/>
</dbReference>
<gene>
    <name evidence="1" type="ORF">S01H4_41543</name>
</gene>
<dbReference type="Gene3D" id="1.50.10.20">
    <property type="match status" value="1"/>
</dbReference>
<evidence type="ECO:0000313" key="1">
    <source>
        <dbReference type="EMBL" id="GAG99983.1"/>
    </source>
</evidence>
<reference evidence="1" key="1">
    <citation type="journal article" date="2014" name="Front. Microbiol.">
        <title>High frequency of phylogenetically diverse reductive dehalogenase-homologous genes in deep subseafloor sedimentary metagenomes.</title>
        <authorList>
            <person name="Kawai M."/>
            <person name="Futagami T."/>
            <person name="Toyoda A."/>
            <person name="Takaki Y."/>
            <person name="Nishi S."/>
            <person name="Hori S."/>
            <person name="Arai W."/>
            <person name="Tsubouchi T."/>
            <person name="Morono Y."/>
            <person name="Uchiyama I."/>
            <person name="Ito T."/>
            <person name="Fujiyama A."/>
            <person name="Inagaki F."/>
            <person name="Takami H."/>
        </authorList>
    </citation>
    <scope>NUCLEOTIDE SEQUENCE</scope>
    <source>
        <strain evidence="1">Expedition CK06-06</strain>
    </source>
</reference>
<name>X1CV87_9ZZZZ</name>
<protein>
    <submittedName>
        <fullName evidence="1">Uncharacterized protein</fullName>
    </submittedName>
</protein>
<accession>X1CV87</accession>
<organism evidence="1">
    <name type="scientific">marine sediment metagenome</name>
    <dbReference type="NCBI Taxonomy" id="412755"/>
    <lineage>
        <taxon>unclassified sequences</taxon>
        <taxon>metagenomes</taxon>
        <taxon>ecological metagenomes</taxon>
    </lineage>
</organism>
<feature type="non-terminal residue" evidence="1">
    <location>
        <position position="211"/>
    </location>
</feature>
<dbReference type="AlphaFoldDB" id="X1CV87"/>
<sequence>MAEVKDNSAYPYVSVFKKKPFRSFTFAIEEDIGNFFIPDYNKIVEFYRYFEKNLLNFKNLNLENIYWFLLLGKYLREDISINLKKIINFITGCEIFEENSLGFKFSPESKQREPDNWSTFFALASLNLLGQLDAYLSTHPKENIKEKIINFIFKTRDKGRFVHCLNKNCTICQKTTPIRTSFFVIEALILLDFDIKLQQNVFLKYFNDLKR</sequence>
<proteinExistence type="predicted"/>
<comment type="caution">
    <text evidence="1">The sequence shown here is derived from an EMBL/GenBank/DDBJ whole genome shotgun (WGS) entry which is preliminary data.</text>
</comment>